<accession>A0AC58SJB2</accession>
<evidence type="ECO:0000313" key="2">
    <source>
        <dbReference type="RefSeq" id="XP_075085062.1"/>
    </source>
</evidence>
<keyword evidence="1" id="KW-1185">Reference proteome</keyword>
<dbReference type="Proteomes" id="UP000790787">
    <property type="component" value="Chromosome 13"/>
</dbReference>
<organism evidence="1 2">
    <name type="scientific">Nicotiana tabacum</name>
    <name type="common">Common tobacco</name>
    <dbReference type="NCBI Taxonomy" id="4097"/>
    <lineage>
        <taxon>Eukaryota</taxon>
        <taxon>Viridiplantae</taxon>
        <taxon>Streptophyta</taxon>
        <taxon>Embryophyta</taxon>
        <taxon>Tracheophyta</taxon>
        <taxon>Spermatophyta</taxon>
        <taxon>Magnoliopsida</taxon>
        <taxon>eudicotyledons</taxon>
        <taxon>Gunneridae</taxon>
        <taxon>Pentapetalae</taxon>
        <taxon>asterids</taxon>
        <taxon>lamiids</taxon>
        <taxon>Solanales</taxon>
        <taxon>Solanaceae</taxon>
        <taxon>Nicotianoideae</taxon>
        <taxon>Nicotianeae</taxon>
        <taxon>Nicotiana</taxon>
    </lineage>
</organism>
<name>A0AC58SJB2_TOBAC</name>
<gene>
    <name evidence="2" type="primary">LOC142168299</name>
</gene>
<protein>
    <submittedName>
        <fullName evidence="2">Cytochrome P450 78A11-like</fullName>
    </submittedName>
</protein>
<reference evidence="1" key="1">
    <citation type="journal article" date="2014" name="Nat. Commun.">
        <title>The tobacco genome sequence and its comparison with those of tomato and potato.</title>
        <authorList>
            <person name="Sierro N."/>
            <person name="Battey J.N."/>
            <person name="Ouadi S."/>
            <person name="Bakaher N."/>
            <person name="Bovet L."/>
            <person name="Willig A."/>
            <person name="Goepfert S."/>
            <person name="Peitsch M.C."/>
            <person name="Ivanov N.V."/>
        </authorList>
    </citation>
    <scope>NUCLEOTIDE SEQUENCE [LARGE SCALE GENOMIC DNA]</scope>
</reference>
<dbReference type="RefSeq" id="XP_075085062.1">
    <property type="nucleotide sequence ID" value="XM_075228961.1"/>
</dbReference>
<evidence type="ECO:0000313" key="1">
    <source>
        <dbReference type="Proteomes" id="UP000790787"/>
    </source>
</evidence>
<sequence length="118" mass="13161">MGKVVTDADVIRMPYLQAVVKETLRIHPPGPLLLWARLSTSDVMLSNGMVVPSHTIAMINMWAITHDSDMWENPLEFKPERFIVVQGGSMVDVRGGDLRLAPFGEGRRVCPGKNLVMF</sequence>
<reference evidence="2" key="2">
    <citation type="submission" date="2025-08" db="UniProtKB">
        <authorList>
            <consortium name="RefSeq"/>
        </authorList>
    </citation>
    <scope>IDENTIFICATION</scope>
    <source>
        <tissue evidence="2">Leaf</tissue>
    </source>
</reference>
<proteinExistence type="predicted"/>